<gene>
    <name evidence="2" type="ORF">CWI38_0034p0030</name>
</gene>
<reference evidence="2 3" key="1">
    <citation type="submission" date="2017-12" db="EMBL/GenBank/DDBJ databases">
        <authorList>
            <person name="Pombert J.-F."/>
            <person name="Haag K.L."/>
            <person name="Ebert D."/>
        </authorList>
    </citation>
    <scope>NUCLEOTIDE SEQUENCE [LARGE SCALE GENOMIC DNA]</scope>
    <source>
        <strain evidence="2">IL-G-3</strain>
    </source>
</reference>
<dbReference type="EMBL" id="PITK01000034">
    <property type="protein sequence ID" value="TBU20687.1"/>
    <property type="molecule type" value="Genomic_DNA"/>
</dbReference>
<feature type="region of interest" description="Disordered" evidence="1">
    <location>
        <begin position="173"/>
        <end position="195"/>
    </location>
</feature>
<proteinExistence type="predicted"/>
<dbReference type="Gene3D" id="3.80.10.10">
    <property type="entry name" value="Ribonuclease Inhibitor"/>
    <property type="match status" value="2"/>
</dbReference>
<dbReference type="OrthoDB" id="120976at2759"/>
<sequence length="919" mass="106684">MSKIIYCRIPNEAKRSMELKVANNEYFRPKLLPIYIRIAFLLTFVVKCNKCIKVTVQFKNESDVDTFTEYVDFECGHIPGITNEPSNEIVPMLQPQPHASYSLGRESWNRRSYEQIHYHEHTMSERDFGRFLRGEIRNLGEFEDVSSEGFDEQNLGNRLRRTFPADAQAIVPFGEESSRNSQRNPLTSSSIDFRGYNPGENRYTTDYDSQNTVVVRMGHNVVRHKIPAISFEYSSVSIIRLGFFDQLIDSGETEISLDVEDIIKEIVDRNMFCLFLRTCFNGLDPKIMGLKKENVLNFVGLIQDFRCYSSSSALNKLYVYLLPFLLEQKNAISKFSTIGMSDTDIIRYNKLFIPFLNTIFETIDISFDSLTEELILLKTNTPNKSKSLDFSYQKEIKFRISIEALCILNDNDFKYRTETFFWLIRMYRIKGIKISANDIYFDEIKDSDKACESLLRHNLQPDFEHQTNVLFNIFIMNSLHLYVKNLELDKVSLSVMDVDYLKEFVNLQSLSLVKCILPSSSRLLDGITKFFFRLKQLKIVCFPLSDNFFRGIKNSLIEALDLSCCEYVDIDEWFDLKGPLCNLKELKLDSLKLNDQIFSFFLKSKYLKILSARNVNFREFKDLENFDGFQRIFDFLDISGCNFSESYLNFFSTNLRVRTLIMQNAKDDEAEHRILSSKTLYQSVETLDLRGNILTPDMLASIKKFCSVNNFNLSGSLTDLLDDANDFYTFEDCLKTLNISCNRLKKSFLCFLNRFKNLEEFIAADCNFDSGFMSYLESVKPLNKSLKKIDITGNRVDIFDIIGLRVFENLESIAITLNSKVISDYLEIHVSPFCANLKVLTLASVYVDEIIFKLIMLHSNIVNLKFVNCKIKVNSFPRELRKELRLLNSVTLFETNVSSTDLTTLEYFRRNGIGVSLKY</sequence>
<protein>
    <recommendedName>
        <fullName evidence="4">Leucine-rich repeat-containing protein</fullName>
    </recommendedName>
</protein>
<keyword evidence="3" id="KW-1185">Reference proteome</keyword>
<comment type="caution">
    <text evidence="2">The sequence shown here is derived from an EMBL/GenBank/DDBJ whole genome shotgun (WGS) entry which is preliminary data.</text>
</comment>
<dbReference type="VEuPathDB" id="MicrosporidiaDB:CWI38_0034p0030"/>
<dbReference type="SUPFAM" id="SSF52058">
    <property type="entry name" value="L domain-like"/>
    <property type="match status" value="1"/>
</dbReference>
<evidence type="ECO:0000256" key="1">
    <source>
        <dbReference type="SAM" id="MobiDB-lite"/>
    </source>
</evidence>
<dbReference type="Proteomes" id="UP000292282">
    <property type="component" value="Unassembled WGS sequence"/>
</dbReference>
<evidence type="ECO:0008006" key="4">
    <source>
        <dbReference type="Google" id="ProtNLM"/>
    </source>
</evidence>
<dbReference type="AlphaFoldDB" id="A0A4Q9M3B1"/>
<evidence type="ECO:0000313" key="2">
    <source>
        <dbReference type="EMBL" id="TBU20687.1"/>
    </source>
</evidence>
<name>A0A4Q9M3B1_9MICR</name>
<dbReference type="InterPro" id="IPR032675">
    <property type="entry name" value="LRR_dom_sf"/>
</dbReference>
<accession>A0A4Q9M3B1</accession>
<evidence type="ECO:0000313" key="3">
    <source>
        <dbReference type="Proteomes" id="UP000292282"/>
    </source>
</evidence>
<feature type="compositionally biased region" description="Polar residues" evidence="1">
    <location>
        <begin position="179"/>
        <end position="191"/>
    </location>
</feature>
<organism evidence="2 3">
    <name type="scientific">Hamiltosporidium tvaerminnensis</name>
    <dbReference type="NCBI Taxonomy" id="1176355"/>
    <lineage>
        <taxon>Eukaryota</taxon>
        <taxon>Fungi</taxon>
        <taxon>Fungi incertae sedis</taxon>
        <taxon>Microsporidia</taxon>
        <taxon>Dubosqiidae</taxon>
        <taxon>Hamiltosporidium</taxon>
    </lineage>
</organism>